<evidence type="ECO:0000256" key="4">
    <source>
        <dbReference type="ARBA" id="ARBA00022692"/>
    </source>
</evidence>
<feature type="transmembrane region" description="Helical" evidence="8">
    <location>
        <begin position="89"/>
        <end position="109"/>
    </location>
</feature>
<keyword evidence="5 8" id="KW-1133">Transmembrane helix</keyword>
<evidence type="ECO:0000313" key="10">
    <source>
        <dbReference type="EMBL" id="MCI3270494.1"/>
    </source>
</evidence>
<evidence type="ECO:0000256" key="5">
    <source>
        <dbReference type="ARBA" id="ARBA00022989"/>
    </source>
</evidence>
<keyword evidence="3" id="KW-0808">Transferase</keyword>
<protein>
    <submittedName>
        <fullName evidence="10">Exopolysaccharide biosynthesis polyprenyl glycosylphosphotransferase</fullName>
    </submittedName>
</protein>
<dbReference type="Proteomes" id="UP001165269">
    <property type="component" value="Unassembled WGS sequence"/>
</dbReference>
<accession>A0ABS9Y0E1</accession>
<reference evidence="10" key="1">
    <citation type="submission" date="2022-03" db="EMBL/GenBank/DDBJ databases">
        <title>Streptomyces 7R015 and 7R016 isolated from Barleria lupulina in Thailand.</title>
        <authorList>
            <person name="Kanchanasin P."/>
            <person name="Phongsopitanun W."/>
            <person name="Tanasupawat S."/>
        </authorList>
    </citation>
    <scope>NUCLEOTIDE SEQUENCE</scope>
    <source>
        <strain evidence="10">7R015</strain>
    </source>
</reference>
<comment type="subcellular location">
    <subcellularLocation>
        <location evidence="1">Membrane</location>
        <topology evidence="1">Multi-pass membrane protein</topology>
    </subcellularLocation>
</comment>
<sequence>MATLSTTREDTPRAQRGLDGTPRRSSGCHVPVVPFLAMDALAALTASLAVLVLFDRWPVPAVLPAAWLLSLATQRAYEQHCLRAGTDEFHRVLSAAGLVAVAASVAWWFSPGAELLHDTLFALPIAVTVALVLRGLRQSRIRAGWRRGLRLERALVVGPDGAVAVFTALLRDGGTCELEAVGACGAEDTLEAVRRTGCDAVVVLPGPWLDADLLRRLSWELQGEGVELLLAPVLADVAAARLAVTPVAGLPLMALHGPTLSRLPRIPKELTDRLLAAVGLLLLSPLLLLIALVVRLDSPGPALFRHSRVGLHGREFTLLKFRTMCRDAEQRKAGLAGLNQYGDGAFFKITDDPRITRVGAFLRHWSLDELPQLLNVVAGRMSLVGPRPLPPDEVVGLPEEFRRHRMLVKPGLSGLWQVSGRSDLPPDERMRLDTSYVENWSTALDLRILARTPGAVVRGTGAY</sequence>
<dbReference type="PANTHER" id="PTHR30576:SF10">
    <property type="entry name" value="SLL5057 PROTEIN"/>
    <property type="match status" value="1"/>
</dbReference>
<dbReference type="NCBIfam" id="TIGR03025">
    <property type="entry name" value="EPS_sugtrans"/>
    <property type="match status" value="1"/>
</dbReference>
<name>A0ABS9Y0E1_9ACTN</name>
<dbReference type="InterPro" id="IPR003362">
    <property type="entry name" value="Bact_transf"/>
</dbReference>
<feature type="region of interest" description="Disordered" evidence="7">
    <location>
        <begin position="1"/>
        <end position="25"/>
    </location>
</feature>
<keyword evidence="4 8" id="KW-0812">Transmembrane</keyword>
<proteinExistence type="inferred from homology"/>
<evidence type="ECO:0000256" key="1">
    <source>
        <dbReference type="ARBA" id="ARBA00004141"/>
    </source>
</evidence>
<evidence type="ECO:0000259" key="9">
    <source>
        <dbReference type="Pfam" id="PF02397"/>
    </source>
</evidence>
<evidence type="ECO:0000256" key="7">
    <source>
        <dbReference type="SAM" id="MobiDB-lite"/>
    </source>
</evidence>
<dbReference type="RefSeq" id="WP_242761614.1">
    <property type="nucleotide sequence ID" value="NZ_JALDAY010000002.1"/>
</dbReference>
<evidence type="ECO:0000256" key="2">
    <source>
        <dbReference type="ARBA" id="ARBA00006464"/>
    </source>
</evidence>
<dbReference type="PANTHER" id="PTHR30576">
    <property type="entry name" value="COLANIC BIOSYNTHESIS UDP-GLUCOSE LIPID CARRIER TRANSFERASE"/>
    <property type="match status" value="1"/>
</dbReference>
<gene>
    <name evidence="10" type="ORF">MQP27_05115</name>
</gene>
<comment type="similarity">
    <text evidence="2">Belongs to the bacterial sugar transferase family.</text>
</comment>
<keyword evidence="11" id="KW-1185">Reference proteome</keyword>
<dbReference type="Pfam" id="PF02397">
    <property type="entry name" value="Bac_transf"/>
    <property type="match status" value="1"/>
</dbReference>
<dbReference type="InterPro" id="IPR017475">
    <property type="entry name" value="EPS_sugar_tfrase"/>
</dbReference>
<feature type="transmembrane region" description="Helical" evidence="8">
    <location>
        <begin position="32"/>
        <end position="53"/>
    </location>
</feature>
<organism evidence="10 11">
    <name type="scientific">Streptomyces cylindrosporus</name>
    <dbReference type="NCBI Taxonomy" id="2927583"/>
    <lineage>
        <taxon>Bacteria</taxon>
        <taxon>Bacillati</taxon>
        <taxon>Actinomycetota</taxon>
        <taxon>Actinomycetes</taxon>
        <taxon>Kitasatosporales</taxon>
        <taxon>Streptomycetaceae</taxon>
        <taxon>Streptomyces</taxon>
    </lineage>
</organism>
<feature type="transmembrane region" description="Helical" evidence="8">
    <location>
        <begin position="274"/>
        <end position="294"/>
    </location>
</feature>
<feature type="transmembrane region" description="Helical" evidence="8">
    <location>
        <begin position="115"/>
        <end position="136"/>
    </location>
</feature>
<dbReference type="EMBL" id="JALDAY010000002">
    <property type="protein sequence ID" value="MCI3270494.1"/>
    <property type="molecule type" value="Genomic_DNA"/>
</dbReference>
<evidence type="ECO:0000256" key="6">
    <source>
        <dbReference type="ARBA" id="ARBA00023136"/>
    </source>
</evidence>
<evidence type="ECO:0000256" key="8">
    <source>
        <dbReference type="SAM" id="Phobius"/>
    </source>
</evidence>
<evidence type="ECO:0000313" key="11">
    <source>
        <dbReference type="Proteomes" id="UP001165269"/>
    </source>
</evidence>
<evidence type="ECO:0000256" key="3">
    <source>
        <dbReference type="ARBA" id="ARBA00022679"/>
    </source>
</evidence>
<keyword evidence="6 8" id="KW-0472">Membrane</keyword>
<feature type="domain" description="Bacterial sugar transferase" evidence="9">
    <location>
        <begin position="268"/>
        <end position="457"/>
    </location>
</feature>
<comment type="caution">
    <text evidence="10">The sequence shown here is derived from an EMBL/GenBank/DDBJ whole genome shotgun (WGS) entry which is preliminary data.</text>
</comment>